<dbReference type="PANTHER" id="PTHR38593:SF1">
    <property type="entry name" value="BLR2558 PROTEIN"/>
    <property type="match status" value="1"/>
</dbReference>
<evidence type="ECO:0000259" key="1">
    <source>
        <dbReference type="Pfam" id="PF13628"/>
    </source>
</evidence>
<organism evidence="2 3">
    <name type="scientific">Pseudoxanthomonas helianthi</name>
    <dbReference type="NCBI Taxonomy" id="1453541"/>
    <lineage>
        <taxon>Bacteria</taxon>
        <taxon>Pseudomonadati</taxon>
        <taxon>Pseudomonadota</taxon>
        <taxon>Gammaproteobacteria</taxon>
        <taxon>Lysobacterales</taxon>
        <taxon>Lysobacteraceae</taxon>
        <taxon>Pseudoxanthomonas</taxon>
    </lineage>
</organism>
<name>A0A940X092_9GAMM</name>
<dbReference type="RefSeq" id="WP_210535235.1">
    <property type="nucleotide sequence ID" value="NZ_JAGKTC010000001.1"/>
</dbReference>
<protein>
    <submittedName>
        <fullName evidence="2">DUF4142 domain-containing protein</fullName>
    </submittedName>
</protein>
<gene>
    <name evidence="2" type="ORF">J5837_03010</name>
</gene>
<evidence type="ECO:0000313" key="2">
    <source>
        <dbReference type="EMBL" id="MBP3983382.1"/>
    </source>
</evidence>
<dbReference type="InterPro" id="IPR012347">
    <property type="entry name" value="Ferritin-like"/>
</dbReference>
<keyword evidence="3" id="KW-1185">Reference proteome</keyword>
<reference evidence="2" key="2">
    <citation type="submission" date="2021-03" db="EMBL/GenBank/DDBJ databases">
        <authorList>
            <person name="Cao W."/>
        </authorList>
    </citation>
    <scope>NUCLEOTIDE SEQUENCE</scope>
    <source>
        <strain evidence="2">110414</strain>
    </source>
</reference>
<reference evidence="2" key="1">
    <citation type="journal article" date="2016" name="Int. J. Syst. Evol. Microbiol.">
        <title>Pseudoxanthomonas helianthi sp. nov., isolated from roots of Jerusalem artichoke (Helianthus tuberosus).</title>
        <authorList>
            <person name="Kittiwongwattana C."/>
            <person name="Thawai C."/>
        </authorList>
    </citation>
    <scope>NUCLEOTIDE SEQUENCE</scope>
    <source>
        <strain evidence="2">110414</strain>
    </source>
</reference>
<accession>A0A940X092</accession>
<dbReference type="Gene3D" id="1.20.1260.10">
    <property type="match status" value="1"/>
</dbReference>
<dbReference type="Proteomes" id="UP000673447">
    <property type="component" value="Unassembled WGS sequence"/>
</dbReference>
<dbReference type="InterPro" id="IPR025419">
    <property type="entry name" value="DUF4142"/>
</dbReference>
<dbReference type="AlphaFoldDB" id="A0A940X092"/>
<proteinExistence type="predicted"/>
<dbReference type="PANTHER" id="PTHR38593">
    <property type="entry name" value="BLR2558 PROTEIN"/>
    <property type="match status" value="1"/>
</dbReference>
<dbReference type="Pfam" id="PF13628">
    <property type="entry name" value="DUF4142"/>
    <property type="match status" value="1"/>
</dbReference>
<feature type="domain" description="DUF4142" evidence="1">
    <location>
        <begin position="13"/>
        <end position="147"/>
    </location>
</feature>
<evidence type="ECO:0000313" key="3">
    <source>
        <dbReference type="Proteomes" id="UP000673447"/>
    </source>
</evidence>
<dbReference type="EMBL" id="JAGKTC010000001">
    <property type="protein sequence ID" value="MBP3983382.1"/>
    <property type="molecule type" value="Genomic_DNA"/>
</dbReference>
<comment type="caution">
    <text evidence="2">The sequence shown here is derived from an EMBL/GenBank/DDBJ whole genome shotgun (WGS) entry which is preliminary data.</text>
</comment>
<sequence length="154" mass="16431">MDTNESVATEEERDALGVLNAINEHEIAAAQQALDKGVTADVEAFARMMLEQHTDNQQKTAALGANQTGKDAVKQRKAGEAGLAKLAAMSGPTYARAYMDAMVQGHAEALSVLDSKLIPQATTPAVQTHLAETREAVAHHLARAREIISAMKSR</sequence>